<organism evidence="1 2">
    <name type="scientific">Flagellimonas nanhaiensis</name>
    <dbReference type="NCBI Taxonomy" id="2292706"/>
    <lineage>
        <taxon>Bacteria</taxon>
        <taxon>Pseudomonadati</taxon>
        <taxon>Bacteroidota</taxon>
        <taxon>Flavobacteriia</taxon>
        <taxon>Flavobacteriales</taxon>
        <taxon>Flavobacteriaceae</taxon>
        <taxon>Flagellimonas</taxon>
    </lineage>
</organism>
<dbReference type="AlphaFoldDB" id="A0A371JPQ7"/>
<evidence type="ECO:0000313" key="1">
    <source>
        <dbReference type="EMBL" id="RDY59423.1"/>
    </source>
</evidence>
<reference evidence="1 2" key="1">
    <citation type="submission" date="2018-08" db="EMBL/GenBank/DDBJ databases">
        <title>Muricauda nanhaiensis sp. nov., isolated from seawater of the South China Sea.</title>
        <authorList>
            <person name="Dang Y."/>
        </authorList>
    </citation>
    <scope>NUCLEOTIDE SEQUENCE [LARGE SCALE GENOMIC DNA]</scope>
    <source>
        <strain evidence="1 2">SM1704</strain>
    </source>
</reference>
<keyword evidence="2" id="KW-1185">Reference proteome</keyword>
<name>A0A371JPQ7_9FLAO</name>
<evidence type="ECO:0000313" key="2">
    <source>
        <dbReference type="Proteomes" id="UP000261828"/>
    </source>
</evidence>
<proteinExistence type="predicted"/>
<protein>
    <submittedName>
        <fullName evidence="1">Uncharacterized protein</fullName>
    </submittedName>
</protein>
<accession>A0A371JPQ7</accession>
<gene>
    <name evidence="1" type="ORF">DX873_08530</name>
</gene>
<dbReference type="Proteomes" id="UP000261828">
    <property type="component" value="Unassembled WGS sequence"/>
</dbReference>
<dbReference type="EMBL" id="QTJX01000002">
    <property type="protein sequence ID" value="RDY59423.1"/>
    <property type="molecule type" value="Genomic_DNA"/>
</dbReference>
<sequence>MRGTWRNPGNANPTTYTFFSNNIVEEGCCIDDLDYRRDYRLEFNESEFEITEIIEEGYYRVGIKSLNNKSFSLVNGGKGTETYRAFRKGIVNGKEAILLEYAGTAGGYMYRVD</sequence>
<comment type="caution">
    <text evidence="1">The sequence shown here is derived from an EMBL/GenBank/DDBJ whole genome shotgun (WGS) entry which is preliminary data.</text>
</comment>